<keyword evidence="2" id="KW-0808">Transferase</keyword>
<dbReference type="Proteomes" id="UP000235145">
    <property type="component" value="Unassembled WGS sequence"/>
</dbReference>
<dbReference type="PANTHER" id="PTHR12215">
    <property type="entry name" value="PHOSPHOPANTETHEINE TRANSFERASE"/>
    <property type="match status" value="1"/>
</dbReference>
<sequence length="143" mass="16797">MEMEMEKGMKRWLVSISQWNHIPNEFSIAMYIVYLKNNTHLSPGKANITYVVHEVLQIPFDEIIISRTPEGKPYLNNMKFPNFNVNVSLHGDYVAIAYEPICLVVLDIVSCFNPGKETVSEFIRKFSSYFSSLEWEKKYQCWF</sequence>
<evidence type="ECO:0000313" key="4">
    <source>
        <dbReference type="EMBL" id="KAJ0204940.1"/>
    </source>
</evidence>
<organism evidence="4 5">
    <name type="scientific">Lactuca sativa</name>
    <name type="common">Garden lettuce</name>
    <dbReference type="NCBI Taxonomy" id="4236"/>
    <lineage>
        <taxon>Eukaryota</taxon>
        <taxon>Viridiplantae</taxon>
        <taxon>Streptophyta</taxon>
        <taxon>Embryophyta</taxon>
        <taxon>Tracheophyta</taxon>
        <taxon>Spermatophyta</taxon>
        <taxon>Magnoliopsida</taxon>
        <taxon>eudicotyledons</taxon>
        <taxon>Gunneridae</taxon>
        <taxon>Pentapetalae</taxon>
        <taxon>asterids</taxon>
        <taxon>campanulids</taxon>
        <taxon>Asterales</taxon>
        <taxon>Asteraceae</taxon>
        <taxon>Cichorioideae</taxon>
        <taxon>Cichorieae</taxon>
        <taxon>Lactucinae</taxon>
        <taxon>Lactuca</taxon>
    </lineage>
</organism>
<dbReference type="EC" id="2.7.8.7" evidence="1"/>
<dbReference type="EMBL" id="NBSK02000005">
    <property type="protein sequence ID" value="KAJ0204940.1"/>
    <property type="molecule type" value="Genomic_DNA"/>
</dbReference>
<protein>
    <recommendedName>
        <fullName evidence="1">holo-[acyl-carrier-protein] synthase</fullName>
        <ecNumber evidence="1">2.7.8.7</ecNumber>
    </recommendedName>
</protein>
<dbReference type="InterPro" id="IPR037143">
    <property type="entry name" value="4-PPantetheinyl_Trfase_dom_sf"/>
</dbReference>
<dbReference type="SUPFAM" id="SSF56214">
    <property type="entry name" value="4'-phosphopantetheinyl transferase"/>
    <property type="match status" value="1"/>
</dbReference>
<evidence type="ECO:0000256" key="2">
    <source>
        <dbReference type="ARBA" id="ARBA00022679"/>
    </source>
</evidence>
<dbReference type="GO" id="GO:0008897">
    <property type="term" value="F:holo-[acyl-carrier-protein] synthase activity"/>
    <property type="evidence" value="ECO:0000318"/>
    <property type="project" value="GO_Central"/>
</dbReference>
<dbReference type="PANTHER" id="PTHR12215:SF10">
    <property type="entry name" value="L-AMINOADIPATE-SEMIALDEHYDE DEHYDROGENASE-PHOSPHOPANTETHEINYL TRANSFERASE"/>
    <property type="match status" value="1"/>
</dbReference>
<reference evidence="4 5" key="1">
    <citation type="journal article" date="2017" name="Nat. Commun.">
        <title>Genome assembly with in vitro proximity ligation data and whole-genome triplication in lettuce.</title>
        <authorList>
            <person name="Reyes-Chin-Wo S."/>
            <person name="Wang Z."/>
            <person name="Yang X."/>
            <person name="Kozik A."/>
            <person name="Arikit S."/>
            <person name="Song C."/>
            <person name="Xia L."/>
            <person name="Froenicke L."/>
            <person name="Lavelle D.O."/>
            <person name="Truco M.J."/>
            <person name="Xia R."/>
            <person name="Zhu S."/>
            <person name="Xu C."/>
            <person name="Xu H."/>
            <person name="Xu X."/>
            <person name="Cox K."/>
            <person name="Korf I."/>
            <person name="Meyers B.C."/>
            <person name="Michelmore R.W."/>
        </authorList>
    </citation>
    <scope>NUCLEOTIDE SEQUENCE [LARGE SCALE GENOMIC DNA]</scope>
    <source>
        <strain evidence="5">cv. Salinas</strain>
        <tissue evidence="4">Seedlings</tissue>
    </source>
</reference>
<proteinExistence type="predicted"/>
<evidence type="ECO:0000313" key="5">
    <source>
        <dbReference type="Proteomes" id="UP000235145"/>
    </source>
</evidence>
<feature type="domain" description="4'-phosphopantetheinyl transferase N-terminal" evidence="3">
    <location>
        <begin position="45"/>
        <end position="100"/>
    </location>
</feature>
<evidence type="ECO:0000259" key="3">
    <source>
        <dbReference type="Pfam" id="PF22624"/>
    </source>
</evidence>
<dbReference type="Pfam" id="PF22624">
    <property type="entry name" value="AASDHPPT_N"/>
    <property type="match status" value="1"/>
</dbReference>
<dbReference type="InterPro" id="IPR055066">
    <property type="entry name" value="AASDHPPT_N"/>
</dbReference>
<dbReference type="AlphaFoldDB" id="A0A9R1X8L6"/>
<name>A0A9R1X8L6_LACSA</name>
<accession>A0A9R1X8L6</accession>
<keyword evidence="5" id="KW-1185">Reference proteome</keyword>
<evidence type="ECO:0000256" key="1">
    <source>
        <dbReference type="ARBA" id="ARBA00013172"/>
    </source>
</evidence>
<comment type="caution">
    <text evidence="4">The sequence shown here is derived from an EMBL/GenBank/DDBJ whole genome shotgun (WGS) entry which is preliminary data.</text>
</comment>
<gene>
    <name evidence="4" type="ORF">LSAT_V11C500293080</name>
</gene>
<dbReference type="InterPro" id="IPR050559">
    <property type="entry name" value="P-Pant_transferase_sf"/>
</dbReference>
<dbReference type="GO" id="GO:0000287">
    <property type="term" value="F:magnesium ion binding"/>
    <property type="evidence" value="ECO:0007669"/>
    <property type="project" value="InterPro"/>
</dbReference>
<dbReference type="GO" id="GO:0005829">
    <property type="term" value="C:cytosol"/>
    <property type="evidence" value="ECO:0000318"/>
    <property type="project" value="GO_Central"/>
</dbReference>
<dbReference type="Gene3D" id="3.90.470.20">
    <property type="entry name" value="4'-phosphopantetheinyl transferase domain"/>
    <property type="match status" value="2"/>
</dbReference>
<dbReference type="GO" id="GO:0019878">
    <property type="term" value="P:lysine biosynthetic process via aminoadipic acid"/>
    <property type="evidence" value="ECO:0000318"/>
    <property type="project" value="GO_Central"/>
</dbReference>